<evidence type="ECO:0000313" key="1">
    <source>
        <dbReference type="EMBL" id="RZU29757.1"/>
    </source>
</evidence>
<dbReference type="Proteomes" id="UP000292958">
    <property type="component" value="Unassembled WGS sequence"/>
</dbReference>
<dbReference type="NCBIfam" id="TIGR03358">
    <property type="entry name" value="VI_chp_5"/>
    <property type="match status" value="1"/>
</dbReference>
<dbReference type="EMBL" id="SHKW01000007">
    <property type="protein sequence ID" value="RZU29757.1"/>
    <property type="molecule type" value="Genomic_DNA"/>
</dbReference>
<dbReference type="InterPro" id="IPR008312">
    <property type="entry name" value="T6SS_TssB1"/>
</dbReference>
<keyword evidence="2" id="KW-1185">Reference proteome</keyword>
<gene>
    <name evidence="1" type="ORF">BDD14_6375</name>
</gene>
<dbReference type="Pfam" id="PF05591">
    <property type="entry name" value="T6SS_VipA"/>
    <property type="match status" value="1"/>
</dbReference>
<dbReference type="AlphaFoldDB" id="A0A4Q7XZA0"/>
<evidence type="ECO:0000313" key="2">
    <source>
        <dbReference type="Proteomes" id="UP000292958"/>
    </source>
</evidence>
<dbReference type="OrthoDB" id="9789942at2"/>
<sequence>MAESTQHKLDRVRPPRVQITYDVEIGGAIQKKELPLVVGIMSDLTGATVNAVPLKDRKFVEIDRDNFNEVMKSLAPTASISVANHIDKNASSLPVSLSFQTIEDFTPANLVEQVEGLRKLLASRRRLNDLLAKLDGNDALNSVLLDVVAKPEELKQLKASNTAEEEVTNG</sequence>
<dbReference type="RefSeq" id="WP_130425066.1">
    <property type="nucleotide sequence ID" value="NZ_SHKW01000007.1"/>
</dbReference>
<dbReference type="PANTHER" id="PTHR35850:SF1">
    <property type="entry name" value="TYPE VI SECRETION SYSTEM SHEATH PROTEIN TSSB1"/>
    <property type="match status" value="1"/>
</dbReference>
<organism evidence="1 2">
    <name type="scientific">Edaphobacter modestus</name>
    <dbReference type="NCBI Taxonomy" id="388466"/>
    <lineage>
        <taxon>Bacteria</taxon>
        <taxon>Pseudomonadati</taxon>
        <taxon>Acidobacteriota</taxon>
        <taxon>Terriglobia</taxon>
        <taxon>Terriglobales</taxon>
        <taxon>Acidobacteriaceae</taxon>
        <taxon>Edaphobacter</taxon>
    </lineage>
</organism>
<dbReference type="PIRSF" id="PIRSF028301">
    <property type="entry name" value="UCP028301"/>
    <property type="match status" value="1"/>
</dbReference>
<accession>A0A4Q7XZA0</accession>
<dbReference type="PANTHER" id="PTHR35850">
    <property type="entry name" value="CYTOPLASMIC PROTEIN-RELATED"/>
    <property type="match status" value="1"/>
</dbReference>
<comment type="caution">
    <text evidence="1">The sequence shown here is derived from an EMBL/GenBank/DDBJ whole genome shotgun (WGS) entry which is preliminary data.</text>
</comment>
<protein>
    <submittedName>
        <fullName evidence="1">Type VI secretion system protein ImpB</fullName>
    </submittedName>
</protein>
<proteinExistence type="predicted"/>
<reference evidence="1 2" key="1">
    <citation type="submission" date="2019-02" db="EMBL/GenBank/DDBJ databases">
        <title>Genomic Encyclopedia of Archaeal and Bacterial Type Strains, Phase II (KMG-II): from individual species to whole genera.</title>
        <authorList>
            <person name="Goeker M."/>
        </authorList>
    </citation>
    <scope>NUCLEOTIDE SEQUENCE [LARGE SCALE GENOMIC DNA]</scope>
    <source>
        <strain evidence="1 2">DSM 18101</strain>
    </source>
</reference>
<name>A0A4Q7XZA0_9BACT</name>